<evidence type="ECO:0000256" key="5">
    <source>
        <dbReference type="ARBA" id="ARBA00011738"/>
    </source>
</evidence>
<dbReference type="Pfam" id="PF00291">
    <property type="entry name" value="PALP"/>
    <property type="match status" value="1"/>
</dbReference>
<dbReference type="AlphaFoldDB" id="A0A3D9IJX8"/>
<dbReference type="InterPro" id="IPR023927">
    <property type="entry name" value="SbnA"/>
</dbReference>
<comment type="function">
    <text evidence="2">Catalyzes the synthesis of N-((2S)-2-amino-2-carboxyethyl)-L-glutamate (ACEGA) from O-phospho-L-serine and L-glutamate. Involved in the biosynthesis of L-2,3-diaminopropionic acid (L-Dap), a precursor of staphyloferrin B and antibiotics.</text>
</comment>
<evidence type="ECO:0000256" key="9">
    <source>
        <dbReference type="ARBA" id="ARBA00022898"/>
    </source>
</evidence>
<gene>
    <name evidence="12" type="ORF">DFP98_12866</name>
</gene>
<dbReference type="Gene3D" id="3.40.50.1100">
    <property type="match status" value="2"/>
</dbReference>
<comment type="caution">
    <text evidence="12">The sequence shown here is derived from an EMBL/GenBank/DDBJ whole genome shotgun (WGS) entry which is preliminary data.</text>
</comment>
<dbReference type="Proteomes" id="UP000256977">
    <property type="component" value="Unassembled WGS sequence"/>
</dbReference>
<dbReference type="EMBL" id="QRDZ01000028">
    <property type="protein sequence ID" value="RED61957.1"/>
    <property type="molecule type" value="Genomic_DNA"/>
</dbReference>
<evidence type="ECO:0000256" key="2">
    <source>
        <dbReference type="ARBA" id="ARBA00004056"/>
    </source>
</evidence>
<dbReference type="InterPro" id="IPR001926">
    <property type="entry name" value="TrpB-like_PALP"/>
</dbReference>
<keyword evidence="13" id="KW-1185">Reference proteome</keyword>
<evidence type="ECO:0000256" key="10">
    <source>
        <dbReference type="SAM" id="MobiDB-lite"/>
    </source>
</evidence>
<evidence type="ECO:0000256" key="8">
    <source>
        <dbReference type="ARBA" id="ARBA00022679"/>
    </source>
</evidence>
<feature type="domain" description="Tryptophan synthase beta chain-like PALP" evidence="11">
    <location>
        <begin position="62"/>
        <end position="348"/>
    </location>
</feature>
<name>A0A3D9IJX8_9BACL</name>
<proteinExistence type="inferred from homology"/>
<dbReference type="CDD" id="cd01561">
    <property type="entry name" value="CBS_like"/>
    <property type="match status" value="1"/>
</dbReference>
<comment type="pathway">
    <text evidence="3">Siderophore biosynthesis.</text>
</comment>
<comment type="subunit">
    <text evidence="5">Homodimer.</text>
</comment>
<evidence type="ECO:0000256" key="3">
    <source>
        <dbReference type="ARBA" id="ARBA00004924"/>
    </source>
</evidence>
<dbReference type="InterPro" id="IPR036052">
    <property type="entry name" value="TrpB-like_PALP_sf"/>
</dbReference>
<evidence type="ECO:0000256" key="7">
    <source>
        <dbReference type="ARBA" id="ARBA00016985"/>
    </source>
</evidence>
<organism evidence="12 13">
    <name type="scientific">Cohnella phaseoli</name>
    <dbReference type="NCBI Taxonomy" id="456490"/>
    <lineage>
        <taxon>Bacteria</taxon>
        <taxon>Bacillati</taxon>
        <taxon>Bacillota</taxon>
        <taxon>Bacilli</taxon>
        <taxon>Bacillales</taxon>
        <taxon>Paenibacillaceae</taxon>
        <taxon>Cohnella</taxon>
    </lineage>
</organism>
<comment type="cofactor">
    <cofactor evidence="1">
        <name>pyridoxal 5'-phosphate</name>
        <dbReference type="ChEBI" id="CHEBI:597326"/>
    </cofactor>
</comment>
<dbReference type="NCBIfam" id="TIGR03945">
    <property type="entry name" value="PLP_SbnA_fam"/>
    <property type="match status" value="1"/>
</dbReference>
<dbReference type="GO" id="GO:0006535">
    <property type="term" value="P:cysteine biosynthetic process from serine"/>
    <property type="evidence" value="ECO:0007669"/>
    <property type="project" value="InterPro"/>
</dbReference>
<evidence type="ECO:0000256" key="4">
    <source>
        <dbReference type="ARBA" id="ARBA00008519"/>
    </source>
</evidence>
<dbReference type="PANTHER" id="PTHR10314">
    <property type="entry name" value="CYSTATHIONINE BETA-SYNTHASE"/>
    <property type="match status" value="1"/>
</dbReference>
<evidence type="ECO:0000313" key="12">
    <source>
        <dbReference type="EMBL" id="RED61957.1"/>
    </source>
</evidence>
<sequence length="367" mass="39765">MTDRRLSGKRSSMIEGGMTGNGDDAGRNIRRQLRLRKGAGRMGDLDPGLMDATEALDGIGSAIGRTPLVTLSRLFREETFRVYGKLEMMNPGGSAKDRPALRIIREAIRSGDIRRGTTVIESSSGNMAVSLAQICRGLGLRFICVVDPRTTESHLRLIRLLGGEVELVSSPDPVSGDYLPARIERVKQLQRQIGNGYWTNQYGNPNNYLAHYETTMPEMMEALPRIDYLFCGVSSCGTIRGCAERLKDGGLPTTIVAVDAAGSVIFGGAKGTRKFPGLGAAMVPPIARAELIDRIVYATERECVDMCRELLRSEGILAGASSGGVLAAIRSLRDDIPPGSVCAAILPDRGDRYLDTVYNDEWVANNV</sequence>
<keyword evidence="9" id="KW-0663">Pyridoxal phosphate</keyword>
<evidence type="ECO:0000256" key="1">
    <source>
        <dbReference type="ARBA" id="ARBA00001933"/>
    </source>
</evidence>
<dbReference type="EC" id="2.5.1.140" evidence="6"/>
<comment type="similarity">
    <text evidence="4">Belongs to the cysteine synthase/cystathionine beta-synthase family. SbnA subfamily.</text>
</comment>
<accession>A0A3D9IJX8</accession>
<dbReference type="GO" id="GO:0016765">
    <property type="term" value="F:transferase activity, transferring alkyl or aryl (other than methyl) groups"/>
    <property type="evidence" value="ECO:0007669"/>
    <property type="project" value="UniProtKB-ARBA"/>
</dbReference>
<dbReference type="SUPFAM" id="SSF53686">
    <property type="entry name" value="Tryptophan synthase beta subunit-like PLP-dependent enzymes"/>
    <property type="match status" value="1"/>
</dbReference>
<evidence type="ECO:0000256" key="6">
    <source>
        <dbReference type="ARBA" id="ARBA00012331"/>
    </source>
</evidence>
<dbReference type="PROSITE" id="PS00901">
    <property type="entry name" value="CYS_SYNTHASE"/>
    <property type="match status" value="1"/>
</dbReference>
<feature type="region of interest" description="Disordered" evidence="10">
    <location>
        <begin position="1"/>
        <end position="28"/>
    </location>
</feature>
<protein>
    <recommendedName>
        <fullName evidence="7">N-(2-amino-2-carboxyethyl)-L-glutamate synthase</fullName>
        <ecNumber evidence="6">2.5.1.140</ecNumber>
    </recommendedName>
</protein>
<keyword evidence="8" id="KW-0808">Transferase</keyword>
<dbReference type="InterPro" id="IPR001216">
    <property type="entry name" value="P-phosphate_BS"/>
</dbReference>
<reference evidence="12 13" key="1">
    <citation type="submission" date="2018-07" db="EMBL/GenBank/DDBJ databases">
        <title>Genomic Encyclopedia of Type Strains, Phase III (KMG-III): the genomes of soil and plant-associated and newly described type strains.</title>
        <authorList>
            <person name="Whitman W."/>
        </authorList>
    </citation>
    <scope>NUCLEOTIDE SEQUENCE [LARGE SCALE GENOMIC DNA]</scope>
    <source>
        <strain evidence="12 13">CECT 7287</strain>
    </source>
</reference>
<evidence type="ECO:0000313" key="13">
    <source>
        <dbReference type="Proteomes" id="UP000256977"/>
    </source>
</evidence>
<dbReference type="InterPro" id="IPR050214">
    <property type="entry name" value="Cys_Synth/Cystath_Beta-Synth"/>
</dbReference>
<evidence type="ECO:0000259" key="11">
    <source>
        <dbReference type="Pfam" id="PF00291"/>
    </source>
</evidence>